<keyword evidence="6" id="KW-0677">Repeat</keyword>
<dbReference type="PANTHER" id="PTHR44835:SF1">
    <property type="entry name" value="PROTEIN O-GLCNAC TRANSFERASE"/>
    <property type="match status" value="1"/>
</dbReference>
<dbReference type="SUPFAM" id="SSF48452">
    <property type="entry name" value="TPR-like"/>
    <property type="match status" value="1"/>
</dbReference>
<dbReference type="InterPro" id="IPR029489">
    <property type="entry name" value="OGT/SEC/SPY_C"/>
</dbReference>
<dbReference type="Pfam" id="PF14559">
    <property type="entry name" value="TPR_19"/>
    <property type="match status" value="1"/>
</dbReference>
<keyword evidence="4" id="KW-0328">Glycosyltransferase</keyword>
<accession>A0ABN6RP70</accession>
<protein>
    <recommendedName>
        <fullName evidence="3">protein O-GlcNAc transferase</fullName>
        <ecNumber evidence="3">2.4.1.255</ecNumber>
    </recommendedName>
</protein>
<dbReference type="EC" id="2.4.1.255" evidence="3"/>
<dbReference type="SMART" id="SM00028">
    <property type="entry name" value="TPR"/>
    <property type="match status" value="5"/>
</dbReference>
<sequence length="612" mass="67988">MEQAIVNGYNDASRLLMENKLDAALAVCLSLLKQAPGNSAVLNLAGSTLYRKKMLPEAESLLLAANEIAPEIEEITLNLVRVLRKRKRIQPAINILEQRLACNPASSRMLSTLGEIFYYDSQFAAAARVFEQLLTIEPGNVDGLFRLACAYQECDMTEAAFDAYWKILALSPDHPDAHVNLAQIYKSLGNHAKSLELFQRAADLVPGDPAHASRALFCLNYTFAEGSRLLEKAMQWADKHTDCLSSDQPLARRKTRADGRIGLGFISADYTRHPVGKLFLPVLKCLDRDRFDVHCFSNVDIEDDMTALYRSVAPNFNEIHHLDDRSACSLIQSRDIDILVDLSGHSNGNRLGVLARKCAPVQIMWLGYFNTTGVAAMDYVLADEINVPPGQEAFYREKVLRLADSFFPYVPSSETAPAKRDQAAPINFGCFNDSGKINDTVLTAWAAILENVPKSRIYLKSRTFSDQWVKNLFLDRAMRLGIAPHRIIFLGPSDYDAYIKDYAKVDIALDPFPYSGGATTADALSTGTPVLTCPFDSFGSRLSASILSACDLDNLVCTSIEDYIARTVRLGTDHSLLTTTTDTLLRNFASSRFCDVERFTRNFEQVLLTTLN</sequence>
<reference evidence="9" key="1">
    <citation type="submission" date="2022-08" db="EMBL/GenBank/DDBJ databases">
        <title>Genome Sequence of the sulphate-reducing bacterium, Pseudodesulfovibrio portus JCM14722.</title>
        <authorList>
            <person name="Kondo R."/>
            <person name="Kataoka T."/>
        </authorList>
    </citation>
    <scope>NUCLEOTIDE SEQUENCE</scope>
    <source>
        <strain evidence="9">JCM 14722</strain>
    </source>
</reference>
<dbReference type="EMBL" id="AP026708">
    <property type="protein sequence ID" value="BDQ32634.1"/>
    <property type="molecule type" value="Genomic_DNA"/>
</dbReference>
<evidence type="ECO:0000313" key="10">
    <source>
        <dbReference type="Proteomes" id="UP001061361"/>
    </source>
</evidence>
<proteinExistence type="inferred from homology"/>
<evidence type="ECO:0000256" key="4">
    <source>
        <dbReference type="ARBA" id="ARBA00022676"/>
    </source>
</evidence>
<evidence type="ECO:0000259" key="8">
    <source>
        <dbReference type="Pfam" id="PF13844"/>
    </source>
</evidence>
<dbReference type="InterPro" id="IPR011990">
    <property type="entry name" value="TPR-like_helical_dom_sf"/>
</dbReference>
<organism evidence="9 10">
    <name type="scientific">Pseudodesulfovibrio portus</name>
    <dbReference type="NCBI Taxonomy" id="231439"/>
    <lineage>
        <taxon>Bacteria</taxon>
        <taxon>Pseudomonadati</taxon>
        <taxon>Thermodesulfobacteriota</taxon>
        <taxon>Desulfovibrionia</taxon>
        <taxon>Desulfovibrionales</taxon>
        <taxon>Desulfovibrionaceae</taxon>
    </lineage>
</organism>
<evidence type="ECO:0000256" key="2">
    <source>
        <dbReference type="ARBA" id="ARBA00005386"/>
    </source>
</evidence>
<evidence type="ECO:0000256" key="5">
    <source>
        <dbReference type="ARBA" id="ARBA00022679"/>
    </source>
</evidence>
<dbReference type="Gene3D" id="3.40.50.11380">
    <property type="match status" value="1"/>
</dbReference>
<keyword evidence="7" id="KW-0802">TPR repeat</keyword>
<dbReference type="Proteomes" id="UP001061361">
    <property type="component" value="Chromosome"/>
</dbReference>
<evidence type="ECO:0000256" key="1">
    <source>
        <dbReference type="ARBA" id="ARBA00004922"/>
    </source>
</evidence>
<evidence type="ECO:0000256" key="7">
    <source>
        <dbReference type="ARBA" id="ARBA00022803"/>
    </source>
</evidence>
<dbReference type="RefSeq" id="WP_264982705.1">
    <property type="nucleotide sequence ID" value="NZ_AP026708.1"/>
</dbReference>
<dbReference type="PANTHER" id="PTHR44835">
    <property type="entry name" value="UDP-N-ACETYLGLUCOSAMINE--PEPTIDE N-ACETYLGLUCOSAMINYLTRANSFERASE SPINDLY-RELATED"/>
    <property type="match status" value="1"/>
</dbReference>
<dbReference type="Pfam" id="PF13844">
    <property type="entry name" value="Glyco_transf_41"/>
    <property type="match status" value="2"/>
</dbReference>
<keyword evidence="5" id="KW-0808">Transferase</keyword>
<gene>
    <name evidence="9" type="ORF">JCM14722_01760</name>
</gene>
<dbReference type="InterPro" id="IPR019734">
    <property type="entry name" value="TPR_rpt"/>
</dbReference>
<feature type="domain" description="O-GlcNAc transferase C-terminal" evidence="8">
    <location>
        <begin position="426"/>
        <end position="602"/>
    </location>
</feature>
<evidence type="ECO:0000313" key="9">
    <source>
        <dbReference type="EMBL" id="BDQ32634.1"/>
    </source>
</evidence>
<comment type="similarity">
    <text evidence="2">Belongs to the glycosyltransferase 41 family. O-GlcNAc transferase subfamily.</text>
</comment>
<dbReference type="Gene3D" id="3.40.50.2000">
    <property type="entry name" value="Glycogen Phosphorylase B"/>
    <property type="match status" value="1"/>
</dbReference>
<dbReference type="Gene3D" id="1.25.40.10">
    <property type="entry name" value="Tetratricopeptide repeat domain"/>
    <property type="match status" value="2"/>
</dbReference>
<name>A0ABN6RP70_9BACT</name>
<evidence type="ECO:0000256" key="6">
    <source>
        <dbReference type="ARBA" id="ARBA00022737"/>
    </source>
</evidence>
<feature type="domain" description="O-GlcNAc transferase C-terminal" evidence="8">
    <location>
        <begin position="251"/>
        <end position="407"/>
    </location>
</feature>
<evidence type="ECO:0000256" key="3">
    <source>
        <dbReference type="ARBA" id="ARBA00011970"/>
    </source>
</evidence>
<dbReference type="InterPro" id="IPR051939">
    <property type="entry name" value="Glycosyltr_41/O-GlcNAc_trsf"/>
</dbReference>
<keyword evidence="10" id="KW-1185">Reference proteome</keyword>
<comment type="pathway">
    <text evidence="1">Protein modification; protein glycosylation.</text>
</comment>